<evidence type="ECO:0000313" key="2">
    <source>
        <dbReference type="Proteomes" id="UP000790377"/>
    </source>
</evidence>
<protein>
    <submittedName>
        <fullName evidence="1">Uncharacterized protein</fullName>
    </submittedName>
</protein>
<dbReference type="EMBL" id="MU267881">
    <property type="protein sequence ID" value="KAH7907687.1"/>
    <property type="molecule type" value="Genomic_DNA"/>
</dbReference>
<name>A0ACB8A3W8_9AGAM</name>
<dbReference type="Proteomes" id="UP000790377">
    <property type="component" value="Unassembled WGS sequence"/>
</dbReference>
<comment type="caution">
    <text evidence="1">The sequence shown here is derived from an EMBL/GenBank/DDBJ whole genome shotgun (WGS) entry which is preliminary data.</text>
</comment>
<gene>
    <name evidence="1" type="ORF">BJ138DRAFT_456462</name>
</gene>
<reference evidence="1" key="1">
    <citation type="journal article" date="2021" name="New Phytol.">
        <title>Evolutionary innovations through gain and loss of genes in the ectomycorrhizal Boletales.</title>
        <authorList>
            <person name="Wu G."/>
            <person name="Miyauchi S."/>
            <person name="Morin E."/>
            <person name="Kuo A."/>
            <person name="Drula E."/>
            <person name="Varga T."/>
            <person name="Kohler A."/>
            <person name="Feng B."/>
            <person name="Cao Y."/>
            <person name="Lipzen A."/>
            <person name="Daum C."/>
            <person name="Hundley H."/>
            <person name="Pangilinan J."/>
            <person name="Johnson J."/>
            <person name="Barry K."/>
            <person name="LaButti K."/>
            <person name="Ng V."/>
            <person name="Ahrendt S."/>
            <person name="Min B."/>
            <person name="Choi I.G."/>
            <person name="Park H."/>
            <person name="Plett J.M."/>
            <person name="Magnuson J."/>
            <person name="Spatafora J.W."/>
            <person name="Nagy L.G."/>
            <person name="Henrissat B."/>
            <person name="Grigoriev I.V."/>
            <person name="Yang Z.L."/>
            <person name="Xu J."/>
            <person name="Martin F.M."/>
        </authorList>
    </citation>
    <scope>NUCLEOTIDE SEQUENCE</scope>
    <source>
        <strain evidence="1">ATCC 28755</strain>
    </source>
</reference>
<sequence length="518" mass="55495">MLRVRRYPNSRARTIRKSIDRVSPHITRFQHTFHPLAPTSSQATTLPVHPHVTPNPLPASFLRGGTSKGVFINRAHLPPSRADWGPIFLRLMGSPDPEYGRQLDGMGGGVSSLSKVCVVGRREEALDGTGAGSMAKDEIDAEYTFVQIGVRDTSVDYSGNCGNLTSMVGVFALDEGICARYPIPDGDTNDTTMATIKLYNTNTKKRIDTTFPVSLVPSSTPSSDPTPRPNPHYLAALDIPQTSISGVSGTASRITLDFLDPAGARTGRLLPSGNPVDVVDVTYTRDGGIEAHFNIPISLIDATNPTVFVAMPEFRRILAELGISPFCHSTSLPNTNTDINTSSERESSPPIPWSTPEITHLAELIRQAGARRMGLDPSAQAQPKIAFVEPANVKTTESPSTDTESPAESVNILAYSMQTPHRAVPLTVALALGVCVRVEGSVGQGCVRSDAELQNGEGAREQNGGAGEQLLRIFHPSGFVDVGAQLGHSDTAGAGEPHITSARVTRTGRRLMRGAVWW</sequence>
<accession>A0ACB8A3W8</accession>
<evidence type="ECO:0000313" key="1">
    <source>
        <dbReference type="EMBL" id="KAH7907687.1"/>
    </source>
</evidence>
<organism evidence="1 2">
    <name type="scientific">Hygrophoropsis aurantiaca</name>
    <dbReference type="NCBI Taxonomy" id="72124"/>
    <lineage>
        <taxon>Eukaryota</taxon>
        <taxon>Fungi</taxon>
        <taxon>Dikarya</taxon>
        <taxon>Basidiomycota</taxon>
        <taxon>Agaricomycotina</taxon>
        <taxon>Agaricomycetes</taxon>
        <taxon>Agaricomycetidae</taxon>
        <taxon>Boletales</taxon>
        <taxon>Coniophorineae</taxon>
        <taxon>Hygrophoropsidaceae</taxon>
        <taxon>Hygrophoropsis</taxon>
    </lineage>
</organism>
<keyword evidence="2" id="KW-1185">Reference proteome</keyword>
<proteinExistence type="predicted"/>